<evidence type="ECO:0000256" key="1">
    <source>
        <dbReference type="SAM" id="MobiDB-lite"/>
    </source>
</evidence>
<dbReference type="RefSeq" id="XP_040779997.1">
    <property type="nucleotide sequence ID" value="XM_040920210.1"/>
</dbReference>
<keyword evidence="3" id="KW-1185">Reference proteome</keyword>
<feature type="region of interest" description="Disordered" evidence="1">
    <location>
        <begin position="144"/>
        <end position="171"/>
    </location>
</feature>
<name>A0A9P4Y943_CRYP1</name>
<evidence type="ECO:0000313" key="3">
    <source>
        <dbReference type="Proteomes" id="UP000803844"/>
    </source>
</evidence>
<gene>
    <name evidence="2" type="ORF">M406DRAFT_327443</name>
</gene>
<accession>A0A9P4Y943</accession>
<dbReference type="EMBL" id="MU032345">
    <property type="protein sequence ID" value="KAF3769036.1"/>
    <property type="molecule type" value="Genomic_DNA"/>
</dbReference>
<feature type="compositionally biased region" description="Basic and acidic residues" evidence="1">
    <location>
        <begin position="71"/>
        <end position="82"/>
    </location>
</feature>
<comment type="caution">
    <text evidence="2">The sequence shown here is derived from an EMBL/GenBank/DDBJ whole genome shotgun (WGS) entry which is preliminary data.</text>
</comment>
<evidence type="ECO:0000313" key="2">
    <source>
        <dbReference type="EMBL" id="KAF3769036.1"/>
    </source>
</evidence>
<sequence length="171" mass="19227">MFWGGDGNICTISKALCQSGPSLCIWNHRELHDTCATLPFGMAPVGSEMQLRCGHDHFRRRGRPVAPSPAKKQEEDPQKNDFPEQSLFDMAGNHDRRAVGFKANRWTDSEPSGMPLLTTKCCENAWASLDHLYCASTRYAALLPDEQKEKKKKKGKDATDEQEASWSLEQD</sequence>
<feature type="region of interest" description="Disordered" evidence="1">
    <location>
        <begin position="59"/>
        <end position="89"/>
    </location>
</feature>
<dbReference type="AlphaFoldDB" id="A0A9P4Y943"/>
<proteinExistence type="predicted"/>
<organism evidence="2 3">
    <name type="scientific">Cryphonectria parasitica (strain ATCC 38755 / EP155)</name>
    <dbReference type="NCBI Taxonomy" id="660469"/>
    <lineage>
        <taxon>Eukaryota</taxon>
        <taxon>Fungi</taxon>
        <taxon>Dikarya</taxon>
        <taxon>Ascomycota</taxon>
        <taxon>Pezizomycotina</taxon>
        <taxon>Sordariomycetes</taxon>
        <taxon>Sordariomycetidae</taxon>
        <taxon>Diaporthales</taxon>
        <taxon>Cryphonectriaceae</taxon>
        <taxon>Cryphonectria-Endothia species complex</taxon>
        <taxon>Cryphonectria</taxon>
    </lineage>
</organism>
<reference evidence="2" key="1">
    <citation type="journal article" date="2020" name="Phytopathology">
        <title>Genome sequence of the chestnut blight fungus Cryphonectria parasitica EP155: A fundamental resource for an archetypical invasive plant pathogen.</title>
        <authorList>
            <person name="Crouch J.A."/>
            <person name="Dawe A."/>
            <person name="Aerts A."/>
            <person name="Barry K."/>
            <person name="Churchill A.C.L."/>
            <person name="Grimwood J."/>
            <person name="Hillman B."/>
            <person name="Milgroom M.G."/>
            <person name="Pangilinan J."/>
            <person name="Smith M."/>
            <person name="Salamov A."/>
            <person name="Schmutz J."/>
            <person name="Yadav J."/>
            <person name="Grigoriev I.V."/>
            <person name="Nuss D."/>
        </authorList>
    </citation>
    <scope>NUCLEOTIDE SEQUENCE</scope>
    <source>
        <strain evidence="2">EP155</strain>
    </source>
</reference>
<dbReference type="Proteomes" id="UP000803844">
    <property type="component" value="Unassembled WGS sequence"/>
</dbReference>
<dbReference type="GeneID" id="63837339"/>
<protein>
    <submittedName>
        <fullName evidence="2">Uncharacterized protein</fullName>
    </submittedName>
</protein>